<dbReference type="PROSITE" id="PS51186">
    <property type="entry name" value="GNAT"/>
    <property type="match status" value="2"/>
</dbReference>
<dbReference type="SUPFAM" id="SSF55729">
    <property type="entry name" value="Acyl-CoA N-acyltransferases (Nat)"/>
    <property type="match status" value="2"/>
</dbReference>
<accession>A0A562VNC1</accession>
<evidence type="ECO:0000256" key="1">
    <source>
        <dbReference type="ARBA" id="ARBA00022679"/>
    </source>
</evidence>
<keyword evidence="1" id="KW-0808">Transferase</keyword>
<dbReference type="AlphaFoldDB" id="A0A562VNC1"/>
<dbReference type="Pfam" id="PF00583">
    <property type="entry name" value="Acetyltransf_1"/>
    <property type="match status" value="2"/>
</dbReference>
<dbReference type="GO" id="GO:0005840">
    <property type="term" value="C:ribosome"/>
    <property type="evidence" value="ECO:0007669"/>
    <property type="project" value="UniProtKB-KW"/>
</dbReference>
<dbReference type="EMBL" id="VLLN01000009">
    <property type="protein sequence ID" value="TWJ19400.1"/>
    <property type="molecule type" value="Genomic_DNA"/>
</dbReference>
<dbReference type="PANTHER" id="PTHR43877">
    <property type="entry name" value="AMINOALKYLPHOSPHONATE N-ACETYLTRANSFERASE-RELATED-RELATED"/>
    <property type="match status" value="1"/>
</dbReference>
<evidence type="ECO:0000313" key="4">
    <source>
        <dbReference type="EMBL" id="TWJ19400.1"/>
    </source>
</evidence>
<protein>
    <submittedName>
        <fullName evidence="4">Ribosomal protein S18 acetylase RimI-like enzyme</fullName>
    </submittedName>
</protein>
<gene>
    <name evidence="4" type="ORF">JN12_01816</name>
</gene>
<dbReference type="InterPro" id="IPR050832">
    <property type="entry name" value="Bact_Acetyltransf"/>
</dbReference>
<comment type="caution">
    <text evidence="4">The sequence shown here is derived from an EMBL/GenBank/DDBJ whole genome shotgun (WGS) entry which is preliminary data.</text>
</comment>
<sequence>MSDLTVRSLYPEDIDQVSEVESRLTGRPRKAFLESLLAAATAEPDSFVTCAAVDNKKLVGYGFARILEGEFGAQGTTVELETIGVDLDYQGRGIGKKVMAGIEQRMKRKNLSTLQTQIIWSNHNMTRFFASTGFALASGQIIERDTSPLGEEIARVAPVDMAGRRRVHNTADCNYYETLARGRVIVRPLTGDDLVSVDRIDTKLTGLDRSAFYAAKFRESVHTSGIRFSMVAEDDGIVTGFIMARTDFGEFGKVNKYAVLDAIGVHPVYGGSGIGHALLSQLLTDLSALEVESVRTKMEHGNFGLRNFLTKRGFKPSQRLLLSKKTN</sequence>
<reference evidence="4 5" key="1">
    <citation type="submission" date="2019-07" db="EMBL/GenBank/DDBJ databases">
        <title>Genomic Encyclopedia of Archaeal and Bacterial Type Strains, Phase II (KMG-II): from individual species to whole genera.</title>
        <authorList>
            <person name="Goeker M."/>
        </authorList>
    </citation>
    <scope>NUCLEOTIDE SEQUENCE [LARGE SCALE GENOMIC DNA]</scope>
    <source>
        <strain evidence="4 5">ATCC BAA-1139</strain>
    </source>
</reference>
<name>A0A562VNC1_9BACT</name>
<evidence type="ECO:0000256" key="2">
    <source>
        <dbReference type="ARBA" id="ARBA00023315"/>
    </source>
</evidence>
<keyword evidence="4" id="KW-0687">Ribonucleoprotein</keyword>
<dbReference type="CDD" id="cd04301">
    <property type="entry name" value="NAT_SF"/>
    <property type="match status" value="2"/>
</dbReference>
<dbReference type="Proteomes" id="UP000319449">
    <property type="component" value="Unassembled WGS sequence"/>
</dbReference>
<proteinExistence type="predicted"/>
<evidence type="ECO:0000313" key="5">
    <source>
        <dbReference type="Proteomes" id="UP000319449"/>
    </source>
</evidence>
<organism evidence="4 5">
    <name type="scientific">Geobacter argillaceus</name>
    <dbReference type="NCBI Taxonomy" id="345631"/>
    <lineage>
        <taxon>Bacteria</taxon>
        <taxon>Pseudomonadati</taxon>
        <taxon>Thermodesulfobacteriota</taxon>
        <taxon>Desulfuromonadia</taxon>
        <taxon>Geobacterales</taxon>
        <taxon>Geobacteraceae</taxon>
        <taxon>Geobacter</taxon>
    </lineage>
</organism>
<dbReference type="GO" id="GO:0016747">
    <property type="term" value="F:acyltransferase activity, transferring groups other than amino-acyl groups"/>
    <property type="evidence" value="ECO:0007669"/>
    <property type="project" value="InterPro"/>
</dbReference>
<dbReference type="InterPro" id="IPR000182">
    <property type="entry name" value="GNAT_dom"/>
</dbReference>
<keyword evidence="5" id="KW-1185">Reference proteome</keyword>
<feature type="domain" description="N-acetyltransferase" evidence="3">
    <location>
        <begin position="184"/>
        <end position="327"/>
    </location>
</feature>
<dbReference type="InterPro" id="IPR016181">
    <property type="entry name" value="Acyl_CoA_acyltransferase"/>
</dbReference>
<dbReference type="Gene3D" id="3.40.630.30">
    <property type="match status" value="2"/>
</dbReference>
<feature type="domain" description="N-acetyltransferase" evidence="3">
    <location>
        <begin position="4"/>
        <end position="166"/>
    </location>
</feature>
<keyword evidence="2" id="KW-0012">Acyltransferase</keyword>
<evidence type="ECO:0000259" key="3">
    <source>
        <dbReference type="PROSITE" id="PS51186"/>
    </source>
</evidence>
<keyword evidence="4" id="KW-0689">Ribosomal protein</keyword>
<dbReference type="RefSeq" id="WP_170241879.1">
    <property type="nucleotide sequence ID" value="NZ_VLLN01000009.1"/>
</dbReference>